<sequence length="322" mass="36378">MSTTAAKELNAFVSSLPEGNYVEAVRSSCTRFIEQSAIVIAHDAIDRFLTQLDKQQYKELAYDSTMKMPLRFDTLQDEINFVTFIDLLNFGSGFRVPLHHLADRGAFDAIRFGAMSFHISGKSMDADTFKNMTIFEVAEIFQLPIDREVRHEKLDFVTLTEPTALKPFAAGLTAVLNTTGDYLVSHKHKDLADFILYHVNQKPQDATYLVSQLVQAFPGLQDSYQFPNNPEPVYLYKKAQIIVYHLWFTFREQSPEQFDFKDIDQLTVFSDNVIPTMLIELGAITQIPESWQQAIQANEDLSIEAATTLRAAGVVACDAIAK</sequence>
<evidence type="ECO:0000313" key="2">
    <source>
        <dbReference type="EMBL" id="OBZ84512.1"/>
    </source>
</evidence>
<dbReference type="OrthoDB" id="416777at2759"/>
<organism evidence="2 3">
    <name type="scientific">Choanephora cucurbitarum</name>
    <dbReference type="NCBI Taxonomy" id="101091"/>
    <lineage>
        <taxon>Eukaryota</taxon>
        <taxon>Fungi</taxon>
        <taxon>Fungi incertae sedis</taxon>
        <taxon>Mucoromycota</taxon>
        <taxon>Mucoromycotina</taxon>
        <taxon>Mucoromycetes</taxon>
        <taxon>Mucorales</taxon>
        <taxon>Mucorineae</taxon>
        <taxon>Choanephoraceae</taxon>
        <taxon>Choanephoroideae</taxon>
        <taxon>Choanephora</taxon>
    </lineage>
</organism>
<comment type="function">
    <text evidence="1">Catalyzes the hydrolysis of queuosine 5'-phosphate, releasing the nucleobase queuine (q). Is required for salvage of queuine from exogenous queuosine (Q) that is imported and then converted to queuosine 5'-phosphate intracellularly.</text>
</comment>
<keyword evidence="1" id="KW-0378">Hydrolase</keyword>
<evidence type="ECO:0000256" key="1">
    <source>
        <dbReference type="RuleBase" id="RU365002"/>
    </source>
</evidence>
<comment type="catalytic activity">
    <reaction evidence="1">
        <text>queuosine 5'-phosphate + H2O = queuine + D-ribose 5-phosphate</text>
        <dbReference type="Rhea" id="RHEA:75387"/>
        <dbReference type="ChEBI" id="CHEBI:15377"/>
        <dbReference type="ChEBI" id="CHEBI:17433"/>
        <dbReference type="ChEBI" id="CHEBI:78346"/>
        <dbReference type="ChEBI" id="CHEBI:194371"/>
    </reaction>
    <physiologicalReaction direction="left-to-right" evidence="1">
        <dbReference type="Rhea" id="RHEA:75388"/>
    </physiologicalReaction>
</comment>
<dbReference type="GO" id="GO:0016787">
    <property type="term" value="F:hydrolase activity"/>
    <property type="evidence" value="ECO:0007669"/>
    <property type="project" value="UniProtKB-KW"/>
</dbReference>
<protein>
    <recommendedName>
        <fullName evidence="1">Queuosine 5'-phosphate N-glycosylase/hydrolase</fullName>
        <ecNumber evidence="1">3.2.2.-</ecNumber>
    </recommendedName>
    <alternativeName>
        <fullName evidence="1">Queuosine-nucleotide N-glycosylase/hydrolase</fullName>
    </alternativeName>
</protein>
<dbReference type="STRING" id="101091.A0A1C7N5U4"/>
<keyword evidence="3" id="KW-1185">Reference proteome</keyword>
<dbReference type="PANTHER" id="PTHR21314:SF1">
    <property type="entry name" value="QUEUOSINE SALVAGE PROTEIN"/>
    <property type="match status" value="1"/>
</dbReference>
<dbReference type="PANTHER" id="PTHR21314">
    <property type="entry name" value="QUEUOSINE 5'-PHOSPHATE N-GLYCOSYLASE_HYDROLASE-RELATED"/>
    <property type="match status" value="1"/>
</dbReference>
<evidence type="ECO:0000313" key="3">
    <source>
        <dbReference type="Proteomes" id="UP000093000"/>
    </source>
</evidence>
<dbReference type="Proteomes" id="UP000093000">
    <property type="component" value="Unassembled WGS sequence"/>
</dbReference>
<dbReference type="InterPro" id="IPR019438">
    <property type="entry name" value="Q_salvage"/>
</dbReference>
<dbReference type="EC" id="3.2.2.-" evidence="1"/>
<dbReference type="EMBL" id="LUGH01000501">
    <property type="protein sequence ID" value="OBZ84512.1"/>
    <property type="molecule type" value="Genomic_DNA"/>
</dbReference>
<reference evidence="2 3" key="1">
    <citation type="submission" date="2016-03" db="EMBL/GenBank/DDBJ databases">
        <title>Choanephora cucurbitarum.</title>
        <authorList>
            <person name="Min B."/>
            <person name="Park H."/>
            <person name="Park J.-H."/>
            <person name="Shin H.-D."/>
            <person name="Choi I.-G."/>
        </authorList>
    </citation>
    <scope>NUCLEOTIDE SEQUENCE [LARGE SCALE GENOMIC DNA]</scope>
    <source>
        <strain evidence="2 3">KUS-F28377</strain>
    </source>
</reference>
<comment type="caution">
    <text evidence="2">The sequence shown here is derived from an EMBL/GenBank/DDBJ whole genome shotgun (WGS) entry which is preliminary data.</text>
</comment>
<accession>A0A1C7N5U4</accession>
<dbReference type="Pfam" id="PF10343">
    <property type="entry name" value="Q_salvage"/>
    <property type="match status" value="1"/>
</dbReference>
<gene>
    <name evidence="2" type="ORF">A0J61_07431</name>
</gene>
<name>A0A1C7N5U4_9FUNG</name>
<proteinExistence type="inferred from homology"/>
<dbReference type="GO" id="GO:0006400">
    <property type="term" value="P:tRNA modification"/>
    <property type="evidence" value="ECO:0007669"/>
    <property type="project" value="TreeGrafter"/>
</dbReference>
<dbReference type="InParanoid" id="A0A1C7N5U4"/>
<comment type="similarity">
    <text evidence="1">Belongs to the QNG1 protein family.</text>
</comment>
<dbReference type="AlphaFoldDB" id="A0A1C7N5U4"/>